<name>A0AAN8PGW7_PATCE</name>
<dbReference type="Proteomes" id="UP001347796">
    <property type="component" value="Unassembled WGS sequence"/>
</dbReference>
<proteinExistence type="predicted"/>
<reference evidence="1 2" key="1">
    <citation type="submission" date="2024-01" db="EMBL/GenBank/DDBJ databases">
        <title>The genome of the rayed Mediterranean limpet Patella caerulea (Linnaeus, 1758).</title>
        <authorList>
            <person name="Anh-Thu Weber A."/>
            <person name="Halstead-Nussloch G."/>
        </authorList>
    </citation>
    <scope>NUCLEOTIDE SEQUENCE [LARGE SCALE GENOMIC DNA]</scope>
    <source>
        <strain evidence="1">AATW-2023a</strain>
        <tissue evidence="1">Whole specimen</tissue>
    </source>
</reference>
<organism evidence="1 2">
    <name type="scientific">Patella caerulea</name>
    <name type="common">Rayed Mediterranean limpet</name>
    <dbReference type="NCBI Taxonomy" id="87958"/>
    <lineage>
        <taxon>Eukaryota</taxon>
        <taxon>Metazoa</taxon>
        <taxon>Spiralia</taxon>
        <taxon>Lophotrochozoa</taxon>
        <taxon>Mollusca</taxon>
        <taxon>Gastropoda</taxon>
        <taxon>Patellogastropoda</taxon>
        <taxon>Patelloidea</taxon>
        <taxon>Patellidae</taxon>
        <taxon>Patella</taxon>
    </lineage>
</organism>
<evidence type="ECO:0000313" key="1">
    <source>
        <dbReference type="EMBL" id="KAK6170190.1"/>
    </source>
</evidence>
<keyword evidence="2" id="KW-1185">Reference proteome</keyword>
<protein>
    <submittedName>
        <fullName evidence="1">Uncharacterized protein</fullName>
    </submittedName>
</protein>
<accession>A0AAN8PGW7</accession>
<gene>
    <name evidence="1" type="ORF">SNE40_018643</name>
</gene>
<comment type="caution">
    <text evidence="1">The sequence shown here is derived from an EMBL/GenBank/DDBJ whole genome shotgun (WGS) entry which is preliminary data.</text>
</comment>
<dbReference type="EMBL" id="JAZGQO010000014">
    <property type="protein sequence ID" value="KAK6170190.1"/>
    <property type="molecule type" value="Genomic_DNA"/>
</dbReference>
<sequence>MKWLLIYTVSSMTNLLPATPAGCNPSLDLLFTLGSESYLDFAERIIGDLARQPLPPYTIQTGFSICDNSSVAFIPLMSRFVQVMTSIKTISKGLLAESRLRHEQKISYSNKQCLQVSKDIFQRSPRNNVPKMLIFVTDGTGWASLIMPETQPS</sequence>
<dbReference type="AlphaFoldDB" id="A0AAN8PGW7"/>
<evidence type="ECO:0000313" key="2">
    <source>
        <dbReference type="Proteomes" id="UP001347796"/>
    </source>
</evidence>